<keyword evidence="2 3" id="KW-0560">Oxidoreductase</keyword>
<evidence type="ECO:0000313" key="3">
    <source>
        <dbReference type="EMBL" id="SPE21031.1"/>
    </source>
</evidence>
<dbReference type="InterPro" id="IPR043144">
    <property type="entry name" value="Mal/L-sulf/L-lact_DH-like_ah"/>
</dbReference>
<reference evidence="4" key="1">
    <citation type="submission" date="2018-02" db="EMBL/GenBank/DDBJ databases">
        <authorList>
            <person name="Hausmann B."/>
        </authorList>
    </citation>
    <scope>NUCLEOTIDE SEQUENCE [LARGE SCALE GENOMIC DNA]</scope>
    <source>
        <strain evidence="4">Peat soil MAG SbA5</strain>
    </source>
</reference>
<dbReference type="Gene3D" id="3.30.1370.60">
    <property type="entry name" value="Hypothetical oxidoreductase yiak, domain 2"/>
    <property type="match status" value="1"/>
</dbReference>
<organism evidence="3 4">
    <name type="scientific">Candidatus Sulfuritelmatomonas gaucii</name>
    <dbReference type="NCBI Taxonomy" id="2043161"/>
    <lineage>
        <taxon>Bacteria</taxon>
        <taxon>Pseudomonadati</taxon>
        <taxon>Acidobacteriota</taxon>
        <taxon>Terriglobia</taxon>
        <taxon>Terriglobales</taxon>
        <taxon>Acidobacteriaceae</taxon>
        <taxon>Candidatus Sulfuritelmatomonas</taxon>
    </lineage>
</organism>
<dbReference type="InterPro" id="IPR043143">
    <property type="entry name" value="Mal/L-sulf/L-lact_DH-like_NADP"/>
</dbReference>
<dbReference type="PANTHER" id="PTHR11091:SF0">
    <property type="entry name" value="MALATE DEHYDROGENASE"/>
    <property type="match status" value="1"/>
</dbReference>
<dbReference type="GO" id="GO:0016491">
    <property type="term" value="F:oxidoreductase activity"/>
    <property type="evidence" value="ECO:0007669"/>
    <property type="project" value="UniProtKB-KW"/>
</dbReference>
<dbReference type="OrthoDB" id="9769447at2"/>
<dbReference type="SUPFAM" id="SSF89733">
    <property type="entry name" value="L-sulfolactate dehydrogenase-like"/>
    <property type="match status" value="1"/>
</dbReference>
<dbReference type="EMBL" id="OKRB01000086">
    <property type="protein sequence ID" value="SPE21031.1"/>
    <property type="molecule type" value="Genomic_DNA"/>
</dbReference>
<name>A0A2N9LCQ7_9BACT</name>
<gene>
    <name evidence="3" type="primary">comC</name>
    <name evidence="3" type="ORF">SBA5_30238</name>
</gene>
<protein>
    <submittedName>
        <fullName evidence="3">(2R)-3-sulfolactate dehydrogenase (NADP+)</fullName>
        <ecNumber evidence="3">1.1.1.338</ecNumber>
    </submittedName>
</protein>
<dbReference type="Pfam" id="PF02615">
    <property type="entry name" value="Ldh_2"/>
    <property type="match status" value="1"/>
</dbReference>
<sequence>MNRYPKEQLQSLVAQLAAGMGSPADDAALFAEALVDADLHGVPTHGVSRLNIYLKRIDAGLIDPKAKLAIDRRAGCVLALDAGNGLGQVQARKALDLLMPMASENGVAVATIRNSQHFGALSWYCNYAASRQMVLLSMTNCEPAMSPEGGYEAFFGTNPIAASFPTGKGFPVKIDLSTSIVARGNIIAAQKKNAPIPEGWALDPDGNPTTNASQALLGTVLTMAGHKGYALALMVELFSGVLSGAAIGPDVGSMYKNLDRKQDVGHFFCLFDVKAFLDYDEYLRRIDETIDRIKASKKRPGAEEILVPGERSARKAAINDAQGVPVSPETMAEIDQWSSRLKVEFNCHEVVGQP</sequence>
<proteinExistence type="inferred from homology"/>
<dbReference type="Gene3D" id="1.10.1530.10">
    <property type="match status" value="1"/>
</dbReference>
<dbReference type="AlphaFoldDB" id="A0A2N9LCQ7"/>
<dbReference type="Proteomes" id="UP000239735">
    <property type="component" value="Unassembled WGS sequence"/>
</dbReference>
<dbReference type="InterPro" id="IPR036111">
    <property type="entry name" value="Mal/L-sulfo/L-lacto_DH-like_sf"/>
</dbReference>
<dbReference type="InterPro" id="IPR003767">
    <property type="entry name" value="Malate/L-lactate_DH-like"/>
</dbReference>
<evidence type="ECO:0000256" key="1">
    <source>
        <dbReference type="ARBA" id="ARBA00006056"/>
    </source>
</evidence>
<comment type="similarity">
    <text evidence="1">Belongs to the LDH2/MDH2 oxidoreductase family.</text>
</comment>
<accession>A0A2N9LCQ7</accession>
<dbReference type="PANTHER" id="PTHR11091">
    <property type="entry name" value="OXIDOREDUCTASE-RELATED"/>
    <property type="match status" value="1"/>
</dbReference>
<evidence type="ECO:0000256" key="2">
    <source>
        <dbReference type="ARBA" id="ARBA00023002"/>
    </source>
</evidence>
<dbReference type="EC" id="1.1.1.338" evidence="3"/>
<evidence type="ECO:0000313" key="4">
    <source>
        <dbReference type="Proteomes" id="UP000239735"/>
    </source>
</evidence>